<reference evidence="4 5" key="1">
    <citation type="submission" date="2021-02" db="EMBL/GenBank/DDBJ databases">
        <authorList>
            <person name="Vanwijnsberghe S."/>
        </authorList>
    </citation>
    <scope>NUCLEOTIDE SEQUENCE [LARGE SCALE GENOMIC DNA]</scope>
    <source>
        <strain evidence="4 5">R-69658</strain>
    </source>
</reference>
<dbReference type="Proteomes" id="UP000674425">
    <property type="component" value="Unassembled WGS sequence"/>
</dbReference>
<feature type="region of interest" description="Disordered" evidence="2">
    <location>
        <begin position="60"/>
        <end position="81"/>
    </location>
</feature>
<dbReference type="EMBL" id="CAJNAU010000076">
    <property type="protein sequence ID" value="CAE6824218.1"/>
    <property type="molecule type" value="Genomic_DNA"/>
</dbReference>
<keyword evidence="4" id="KW-0238">DNA-binding</keyword>
<accession>A0ABN7MUU1</accession>
<dbReference type="GO" id="GO:0003677">
    <property type="term" value="F:DNA binding"/>
    <property type="evidence" value="ECO:0007669"/>
    <property type="project" value="UniProtKB-KW"/>
</dbReference>
<evidence type="ECO:0000256" key="1">
    <source>
        <dbReference type="SAM" id="Coils"/>
    </source>
</evidence>
<dbReference type="SUPFAM" id="SSF81273">
    <property type="entry name" value="H-NS histone-like proteins"/>
    <property type="match status" value="1"/>
</dbReference>
<name>A0ABN7MUU1_9BURK</name>
<comment type="caution">
    <text evidence="4">The sequence shown here is derived from an EMBL/GenBank/DDBJ whole genome shotgun (WGS) entry which is preliminary data.</text>
</comment>
<keyword evidence="5" id="KW-1185">Reference proteome</keyword>
<proteinExistence type="predicted"/>
<sequence>MSVKSYPQLVAELAELDADIEAARRRERAAAMETIRELMTTFDIKANELRRDRRGPYRTRPVEMKYRDPVSGREWSGRGHKPAWFTGKDRSRFLIDGAADSLDAKKRA</sequence>
<evidence type="ECO:0000259" key="3">
    <source>
        <dbReference type="Pfam" id="PF00816"/>
    </source>
</evidence>
<dbReference type="Gene3D" id="4.10.430.30">
    <property type="match status" value="1"/>
</dbReference>
<organism evidence="4 5">
    <name type="scientific">Paraburkholderia aspalathi</name>
    <dbReference type="NCBI Taxonomy" id="1324617"/>
    <lineage>
        <taxon>Bacteria</taxon>
        <taxon>Pseudomonadati</taxon>
        <taxon>Pseudomonadota</taxon>
        <taxon>Betaproteobacteria</taxon>
        <taxon>Burkholderiales</taxon>
        <taxon>Burkholderiaceae</taxon>
        <taxon>Paraburkholderia</taxon>
    </lineage>
</organism>
<dbReference type="InterPro" id="IPR027444">
    <property type="entry name" value="H-NS_C_dom"/>
</dbReference>
<dbReference type="RefSeq" id="WP_200621229.1">
    <property type="nucleotide sequence ID" value="NZ_CAJNAU010000076.1"/>
</dbReference>
<dbReference type="Pfam" id="PF00816">
    <property type="entry name" value="Histone_HNS"/>
    <property type="match status" value="1"/>
</dbReference>
<feature type="domain" description="DNA-binding protein H-NS-like C-terminal" evidence="3">
    <location>
        <begin position="65"/>
        <end position="95"/>
    </location>
</feature>
<gene>
    <name evidence="4" type="ORF">R69658_05994</name>
</gene>
<evidence type="ECO:0000256" key="2">
    <source>
        <dbReference type="SAM" id="MobiDB-lite"/>
    </source>
</evidence>
<evidence type="ECO:0000313" key="5">
    <source>
        <dbReference type="Proteomes" id="UP000674425"/>
    </source>
</evidence>
<feature type="compositionally biased region" description="Basic and acidic residues" evidence="2">
    <location>
        <begin position="60"/>
        <end position="77"/>
    </location>
</feature>
<feature type="coiled-coil region" evidence="1">
    <location>
        <begin position="6"/>
        <end position="33"/>
    </location>
</feature>
<evidence type="ECO:0000313" key="4">
    <source>
        <dbReference type="EMBL" id="CAE6824218.1"/>
    </source>
</evidence>
<keyword evidence="1" id="KW-0175">Coiled coil</keyword>
<protein>
    <submittedName>
        <fullName evidence="4">DNA-binding protein Bv3F</fullName>
    </submittedName>
</protein>